<organism evidence="8 9">
    <name type="scientific">Desulforapulum autotrophicum (strain ATCC 43914 / DSM 3382 / VKM B-1955 / HRM2)</name>
    <name type="common">Desulfobacterium autotrophicum</name>
    <dbReference type="NCBI Taxonomy" id="177437"/>
    <lineage>
        <taxon>Bacteria</taxon>
        <taxon>Pseudomonadati</taxon>
        <taxon>Thermodesulfobacteriota</taxon>
        <taxon>Desulfobacteria</taxon>
        <taxon>Desulfobacterales</taxon>
        <taxon>Desulfobacteraceae</taxon>
        <taxon>Desulforapulum</taxon>
    </lineage>
</organism>
<dbReference type="InterPro" id="IPR051198">
    <property type="entry name" value="BchE-like"/>
</dbReference>
<evidence type="ECO:0000313" key="9">
    <source>
        <dbReference type="Proteomes" id="UP000000442"/>
    </source>
</evidence>
<evidence type="ECO:0000256" key="5">
    <source>
        <dbReference type="ARBA" id="ARBA00023014"/>
    </source>
</evidence>
<keyword evidence="4" id="KW-0408">Iron</keyword>
<keyword evidence="3" id="KW-0479">Metal-binding</keyword>
<dbReference type="eggNOG" id="COG1032">
    <property type="taxonomic scope" value="Bacteria"/>
</dbReference>
<dbReference type="EMBL" id="CP001087">
    <property type="protein sequence ID" value="ACN14673.1"/>
    <property type="molecule type" value="Genomic_DNA"/>
</dbReference>
<keyword evidence="9" id="KW-1185">Reference proteome</keyword>
<dbReference type="SUPFAM" id="SSF102114">
    <property type="entry name" value="Radical SAM enzymes"/>
    <property type="match status" value="1"/>
</dbReference>
<dbReference type="PROSITE" id="PS51332">
    <property type="entry name" value="B12_BINDING"/>
    <property type="match status" value="1"/>
</dbReference>
<evidence type="ECO:0000256" key="3">
    <source>
        <dbReference type="ARBA" id="ARBA00022723"/>
    </source>
</evidence>
<dbReference type="STRING" id="177437.HRM2_15640"/>
<feature type="domain" description="B12-binding" evidence="6">
    <location>
        <begin position="25"/>
        <end position="166"/>
    </location>
</feature>
<dbReference type="InterPro" id="IPR007197">
    <property type="entry name" value="rSAM"/>
</dbReference>
<dbReference type="Proteomes" id="UP000000442">
    <property type="component" value="Chromosome"/>
</dbReference>
<dbReference type="SMART" id="SM00729">
    <property type="entry name" value="Elp3"/>
    <property type="match status" value="1"/>
</dbReference>
<dbReference type="GO" id="GO:0051539">
    <property type="term" value="F:4 iron, 4 sulfur cluster binding"/>
    <property type="evidence" value="ECO:0007669"/>
    <property type="project" value="UniProtKB-KW"/>
</dbReference>
<dbReference type="InterPro" id="IPR006158">
    <property type="entry name" value="Cobalamin-bd"/>
</dbReference>
<accession>C0QA88</accession>
<dbReference type="OrthoDB" id="9804952at2"/>
<gene>
    <name evidence="8" type="ordered locus">HRM2_15640</name>
</gene>
<evidence type="ECO:0000256" key="1">
    <source>
        <dbReference type="ARBA" id="ARBA00001966"/>
    </source>
</evidence>
<dbReference type="AlphaFoldDB" id="C0QA88"/>
<name>C0QA88_DESAH</name>
<sequence>MPQSRGLFQTETTHGGTMKTLILEHPRMVSKKRFNDIANTPLWSCLMGGYAAAMLESRGFASCFMDAAGNRWDFEQTEQEILDINPDLLCVNAVYFWEHTPHLFTLFTHLRSRGFTGHINLFGFFPTLVFQEILTTQTAVDSIAVGEFEHTLVELAATLEQGKDFGRIPGLAQRDNVLMPGAFQSRPPEKNPDIFPAPLRPSLEGTVSILASRGCYNHCSFCPVPSFYNQGPLWRGRTPQEIAQEMQTLVEKGAKEFYFVDPNFIGPGKKGKERILKLMGLIKPMKIHFGMETRPSDLDDEILDHLVASGFTSLLMGIESGSETILGKINKSTGPSQGAQAISLCRRHGIEPEVGFLMFVQDATLPDLRNNIDFLMANNLLDRLERTANLLCHCQIVLKGTAAYTQFEQEGRLVKNGLFGFEGEVTFIDDGVQWMSKLVVAACHTIIMGMGDPESPVYFAKPETEVFHRANRYLVDLFFRLLEQAEAGRIHDDIPELVTGIDQEIRAVLDVQPGIESSSVAEL</sequence>
<dbReference type="SFLD" id="SFLDG01123">
    <property type="entry name" value="methyltransferase_(Class_B)"/>
    <property type="match status" value="1"/>
</dbReference>
<dbReference type="KEGG" id="dat:HRM2_15640"/>
<keyword evidence="5" id="KW-0411">Iron-sulfur</keyword>
<dbReference type="PROSITE" id="PS51918">
    <property type="entry name" value="RADICAL_SAM"/>
    <property type="match status" value="1"/>
</dbReference>
<dbReference type="SFLD" id="SFLDG01082">
    <property type="entry name" value="B12-binding_domain_containing"/>
    <property type="match status" value="1"/>
</dbReference>
<dbReference type="PANTHER" id="PTHR43409">
    <property type="entry name" value="ANAEROBIC MAGNESIUM-PROTOPORPHYRIN IX MONOMETHYL ESTER CYCLASE-RELATED"/>
    <property type="match status" value="1"/>
</dbReference>
<dbReference type="SFLD" id="SFLDS00029">
    <property type="entry name" value="Radical_SAM"/>
    <property type="match status" value="1"/>
</dbReference>
<dbReference type="InterPro" id="IPR006638">
    <property type="entry name" value="Elp3/MiaA/NifB-like_rSAM"/>
</dbReference>
<keyword evidence="2" id="KW-0949">S-adenosyl-L-methionine</keyword>
<dbReference type="Gene3D" id="3.80.30.20">
    <property type="entry name" value="tm_1862 like domain"/>
    <property type="match status" value="1"/>
</dbReference>
<dbReference type="InterPro" id="IPR058240">
    <property type="entry name" value="rSAM_sf"/>
</dbReference>
<comment type="cofactor">
    <cofactor evidence="1">
        <name>[4Fe-4S] cluster</name>
        <dbReference type="ChEBI" id="CHEBI:49883"/>
    </cofactor>
</comment>
<dbReference type="GO" id="GO:0003824">
    <property type="term" value="F:catalytic activity"/>
    <property type="evidence" value="ECO:0007669"/>
    <property type="project" value="InterPro"/>
</dbReference>
<feature type="domain" description="Radical SAM core" evidence="7">
    <location>
        <begin position="201"/>
        <end position="418"/>
    </location>
</feature>
<evidence type="ECO:0000256" key="4">
    <source>
        <dbReference type="ARBA" id="ARBA00023004"/>
    </source>
</evidence>
<evidence type="ECO:0000259" key="7">
    <source>
        <dbReference type="PROSITE" id="PS51918"/>
    </source>
</evidence>
<proteinExistence type="predicted"/>
<dbReference type="InterPro" id="IPR023404">
    <property type="entry name" value="rSAM_horseshoe"/>
</dbReference>
<reference evidence="8 9" key="1">
    <citation type="journal article" date="2009" name="Environ. Microbiol.">
        <title>Genome sequence of Desulfobacterium autotrophicum HRM2, a marine sulfate reducer oxidizing organic carbon completely to carbon dioxide.</title>
        <authorList>
            <person name="Strittmatter A.W."/>
            <person name="Liesegang H."/>
            <person name="Rabus R."/>
            <person name="Decker I."/>
            <person name="Amann J."/>
            <person name="Andres S."/>
            <person name="Henne A."/>
            <person name="Fricke W.F."/>
            <person name="Martinez-Arias R."/>
            <person name="Bartels D."/>
            <person name="Goesmann A."/>
            <person name="Krause L."/>
            <person name="Puehler A."/>
            <person name="Klenk H.P."/>
            <person name="Richter M."/>
            <person name="Schuler M."/>
            <person name="Gloeckner F.O."/>
            <person name="Meyerdierks A."/>
            <person name="Gottschalk G."/>
            <person name="Amann R."/>
        </authorList>
    </citation>
    <scope>NUCLEOTIDE SEQUENCE [LARGE SCALE GENOMIC DNA]</scope>
    <source>
        <strain evidence="9">ATCC 43914 / DSM 3382 / HRM2</strain>
    </source>
</reference>
<dbReference type="Pfam" id="PF04055">
    <property type="entry name" value="Radical_SAM"/>
    <property type="match status" value="1"/>
</dbReference>
<protein>
    <submittedName>
        <fullName evidence="8">Radical SAM domain protein (Fe-S oxidoreductase)</fullName>
    </submittedName>
</protein>
<dbReference type="InterPro" id="IPR034466">
    <property type="entry name" value="Methyltransferase_Class_B"/>
</dbReference>
<evidence type="ECO:0000259" key="6">
    <source>
        <dbReference type="PROSITE" id="PS51332"/>
    </source>
</evidence>
<dbReference type="GO" id="GO:0046872">
    <property type="term" value="F:metal ion binding"/>
    <property type="evidence" value="ECO:0007669"/>
    <property type="project" value="UniProtKB-KW"/>
</dbReference>
<dbReference type="GO" id="GO:0031419">
    <property type="term" value="F:cobalamin binding"/>
    <property type="evidence" value="ECO:0007669"/>
    <property type="project" value="InterPro"/>
</dbReference>
<dbReference type="HOGENOM" id="CLU_021572_4_4_7"/>
<evidence type="ECO:0000313" key="8">
    <source>
        <dbReference type="EMBL" id="ACN14673.1"/>
    </source>
</evidence>
<dbReference type="CDD" id="cd01335">
    <property type="entry name" value="Radical_SAM"/>
    <property type="match status" value="1"/>
</dbReference>
<evidence type="ECO:0000256" key="2">
    <source>
        <dbReference type="ARBA" id="ARBA00022691"/>
    </source>
</evidence>